<sequence length="406" mass="46390">MQKELQERVLQCARHFENLCGVQCVVVDTREERLVETCEERLFFCGQCRHERRDIINTYLYGASEAYRWNGSYVYYCPMGLVFAASSISCEQGELCGAIVAGPLVMGPLEDNLADIPDDAVRERTAGLPNFSTARVNDLVAVLSSVAAHACGVPHGKVGSFIYEQEEILKTLYNVQTLYRRDEGHSYPIEYERQLQQFIRQRDKDGSKLLLNQLLGQVFLASEFDLEQSKARIMELVVLLSRAAIDAGADINEIFCCNTSYIRAIEQMDSMEDLSVWITGIMHRFISYSFDFSQVKHSDVVFKVMEYVKNNYDKKLTLDEIAGSVYLSKSYLSSIFREESGYHLSHYINKVRVEKSKMMLLDGNARLIDIANLCGFEDQSYFTKVFKRFVGMSPKAFRDSRGEIDK</sequence>
<dbReference type="InterPro" id="IPR009057">
    <property type="entry name" value="Homeodomain-like_sf"/>
</dbReference>
<dbReference type="SUPFAM" id="SSF46689">
    <property type="entry name" value="Homeodomain-like"/>
    <property type="match status" value="2"/>
</dbReference>
<evidence type="ECO:0000313" key="5">
    <source>
        <dbReference type="EMBL" id="TCL42470.1"/>
    </source>
</evidence>
<dbReference type="Proteomes" id="UP000294682">
    <property type="component" value="Unassembled WGS sequence"/>
</dbReference>
<name>A0A9X8UI57_9FIRM</name>
<accession>A0A9X8UI57</accession>
<keyword evidence="2" id="KW-0238">DNA-binding</keyword>
<dbReference type="PANTHER" id="PTHR43280:SF10">
    <property type="entry name" value="REGULATORY PROTEIN POCR"/>
    <property type="match status" value="1"/>
</dbReference>
<evidence type="ECO:0000256" key="2">
    <source>
        <dbReference type="ARBA" id="ARBA00023125"/>
    </source>
</evidence>
<dbReference type="PROSITE" id="PS01124">
    <property type="entry name" value="HTH_ARAC_FAMILY_2"/>
    <property type="match status" value="1"/>
</dbReference>
<dbReference type="Pfam" id="PF10114">
    <property type="entry name" value="PocR"/>
    <property type="match status" value="1"/>
</dbReference>
<dbReference type="AlphaFoldDB" id="A0A9X8UI57"/>
<dbReference type="PROSITE" id="PS00041">
    <property type="entry name" value="HTH_ARAC_FAMILY_1"/>
    <property type="match status" value="1"/>
</dbReference>
<dbReference type="Pfam" id="PF12833">
    <property type="entry name" value="HTH_18"/>
    <property type="match status" value="1"/>
</dbReference>
<evidence type="ECO:0000313" key="6">
    <source>
        <dbReference type="Proteomes" id="UP000294682"/>
    </source>
</evidence>
<gene>
    <name evidence="5" type="ORF">EDD78_11096</name>
</gene>
<reference evidence="5 6" key="1">
    <citation type="submission" date="2019-03" db="EMBL/GenBank/DDBJ databases">
        <title>Genomic Encyclopedia of Type Strains, Phase IV (KMG-IV): sequencing the most valuable type-strain genomes for metagenomic binning, comparative biology and taxonomic classification.</title>
        <authorList>
            <person name="Goeker M."/>
        </authorList>
    </citation>
    <scope>NUCLEOTIDE SEQUENCE [LARGE SCALE GENOMIC DNA]</scope>
    <source>
        <strain evidence="5 6">DSM 100433</strain>
    </source>
</reference>
<evidence type="ECO:0000256" key="1">
    <source>
        <dbReference type="ARBA" id="ARBA00023015"/>
    </source>
</evidence>
<dbReference type="SMART" id="SM00342">
    <property type="entry name" value="HTH_ARAC"/>
    <property type="match status" value="1"/>
</dbReference>
<evidence type="ECO:0000256" key="3">
    <source>
        <dbReference type="ARBA" id="ARBA00023163"/>
    </source>
</evidence>
<organism evidence="5 6">
    <name type="scientific">Harryflintia acetispora</name>
    <dbReference type="NCBI Taxonomy" id="1849041"/>
    <lineage>
        <taxon>Bacteria</taxon>
        <taxon>Bacillati</taxon>
        <taxon>Bacillota</taxon>
        <taxon>Clostridia</taxon>
        <taxon>Eubacteriales</taxon>
        <taxon>Oscillospiraceae</taxon>
        <taxon>Harryflintia</taxon>
    </lineage>
</organism>
<dbReference type="InterPro" id="IPR018060">
    <property type="entry name" value="HTH_AraC"/>
</dbReference>
<protein>
    <submittedName>
        <fullName evidence="5">PocR sensory domain-containing protein</fullName>
    </submittedName>
</protein>
<dbReference type="PANTHER" id="PTHR43280">
    <property type="entry name" value="ARAC-FAMILY TRANSCRIPTIONAL REGULATOR"/>
    <property type="match status" value="1"/>
</dbReference>
<dbReference type="PRINTS" id="PR00032">
    <property type="entry name" value="HTHARAC"/>
</dbReference>
<dbReference type="InterPro" id="IPR020449">
    <property type="entry name" value="Tscrpt_reg_AraC-type_HTH"/>
</dbReference>
<proteinExistence type="predicted"/>
<dbReference type="GO" id="GO:0003700">
    <property type="term" value="F:DNA-binding transcription factor activity"/>
    <property type="evidence" value="ECO:0007669"/>
    <property type="project" value="InterPro"/>
</dbReference>
<dbReference type="InterPro" id="IPR018771">
    <property type="entry name" value="PocR_dom"/>
</dbReference>
<dbReference type="RefSeq" id="WP_165873205.1">
    <property type="nucleotide sequence ID" value="NZ_SLUK01000010.1"/>
</dbReference>
<dbReference type="Gene3D" id="1.10.10.60">
    <property type="entry name" value="Homeodomain-like"/>
    <property type="match status" value="2"/>
</dbReference>
<dbReference type="EMBL" id="SLUK01000010">
    <property type="protein sequence ID" value="TCL42470.1"/>
    <property type="molecule type" value="Genomic_DNA"/>
</dbReference>
<keyword evidence="6" id="KW-1185">Reference proteome</keyword>
<keyword evidence="3" id="KW-0804">Transcription</keyword>
<evidence type="ECO:0000259" key="4">
    <source>
        <dbReference type="PROSITE" id="PS01124"/>
    </source>
</evidence>
<dbReference type="GO" id="GO:0043565">
    <property type="term" value="F:sequence-specific DNA binding"/>
    <property type="evidence" value="ECO:0007669"/>
    <property type="project" value="InterPro"/>
</dbReference>
<keyword evidence="1" id="KW-0805">Transcription regulation</keyword>
<comment type="caution">
    <text evidence="5">The sequence shown here is derived from an EMBL/GenBank/DDBJ whole genome shotgun (WGS) entry which is preliminary data.</text>
</comment>
<dbReference type="InterPro" id="IPR018062">
    <property type="entry name" value="HTH_AraC-typ_CS"/>
</dbReference>
<feature type="domain" description="HTH araC/xylS-type" evidence="4">
    <location>
        <begin position="302"/>
        <end position="400"/>
    </location>
</feature>